<protein>
    <submittedName>
        <fullName evidence="2">Uncharacterized protein</fullName>
    </submittedName>
</protein>
<proteinExistence type="predicted"/>
<organism evidence="2 4">
    <name type="scientific">Lentzea atacamensis</name>
    <dbReference type="NCBI Taxonomy" id="531938"/>
    <lineage>
        <taxon>Bacteria</taxon>
        <taxon>Bacillati</taxon>
        <taxon>Actinomycetota</taxon>
        <taxon>Actinomycetes</taxon>
        <taxon>Pseudonocardiales</taxon>
        <taxon>Pseudonocardiaceae</taxon>
        <taxon>Lentzea</taxon>
    </lineage>
</organism>
<keyword evidence="1" id="KW-1133">Transmembrane helix</keyword>
<sequence>MSTRAERWGLVRLIRLGAEPSAVGADVRAALTACGAGTEVLGGVALAGVQPPGCPVPLDAIVVLPKGVLVIVGVDLPDPAVKLEAPLGGQWKIDGWPLVSQDGTANPATEAVAAATAVAQRIQAMRAEPLPVSTVVAVGPFVSQVVQPTSDLNRGVRVLHPKPSTLLSAARELATSSVPCTADHAMKLLAILQTTGTPPDARTLLSEGFSDAVSPDLAAASTMLIPKIQAKPALPRKRLHQAVRWQYLALGGLVAALLFVWLLVALPGDDQPADATPAPSATSPTTVVVDGTTFVPKDVKSDKDCQAQAFGDAKAWLIANECSALLRATYETSVQGKQATVLVADLDLMDAPSATAFHKVVTAPGSGGVHGMDGKPLENAAFASGAKGSHVQLAFVVWSGGAGDQSLDAIAKQALRLPTTR</sequence>
<reference evidence="2 4" key="1">
    <citation type="submission" date="2018-05" db="EMBL/GenBank/DDBJ databases">
        <title>Genomic Encyclopedia of Type Strains, Phase IV (KMG-IV): sequencing the most valuable type-strain genomes for metagenomic binning, comparative biology and taxonomic classification.</title>
        <authorList>
            <person name="Goeker M."/>
        </authorList>
    </citation>
    <scope>NUCLEOTIDE SEQUENCE [LARGE SCALE GENOMIC DNA]</scope>
    <source>
        <strain evidence="3 5">DSM 45479</strain>
        <strain evidence="2 4">DSM 45480</strain>
    </source>
</reference>
<evidence type="ECO:0000313" key="2">
    <source>
        <dbReference type="EMBL" id="PWK81803.1"/>
    </source>
</evidence>
<comment type="caution">
    <text evidence="2">The sequence shown here is derived from an EMBL/GenBank/DDBJ whole genome shotgun (WGS) entry which is preliminary data.</text>
</comment>
<name>A0A316HMM2_9PSEU</name>
<dbReference type="AlphaFoldDB" id="A0A316HMM2"/>
<accession>A0A316HMM2</accession>
<evidence type="ECO:0000313" key="5">
    <source>
        <dbReference type="Proteomes" id="UP000248714"/>
    </source>
</evidence>
<keyword evidence="5" id="KW-1185">Reference proteome</keyword>
<dbReference type="EMBL" id="QLTT01000007">
    <property type="protein sequence ID" value="RAS63007.1"/>
    <property type="molecule type" value="Genomic_DNA"/>
</dbReference>
<evidence type="ECO:0000256" key="1">
    <source>
        <dbReference type="SAM" id="Phobius"/>
    </source>
</evidence>
<keyword evidence="1" id="KW-0812">Transmembrane</keyword>
<evidence type="ECO:0000313" key="4">
    <source>
        <dbReference type="Proteomes" id="UP000246005"/>
    </source>
</evidence>
<gene>
    <name evidence="3" type="ORF">C8D87_107155</name>
    <name evidence="2" type="ORF">C8D88_116216</name>
</gene>
<evidence type="ECO:0000313" key="3">
    <source>
        <dbReference type="EMBL" id="RAS63007.1"/>
    </source>
</evidence>
<dbReference type="EMBL" id="QGHB01000016">
    <property type="protein sequence ID" value="PWK81803.1"/>
    <property type="molecule type" value="Genomic_DNA"/>
</dbReference>
<feature type="transmembrane region" description="Helical" evidence="1">
    <location>
        <begin position="245"/>
        <end position="266"/>
    </location>
</feature>
<dbReference type="Proteomes" id="UP000246005">
    <property type="component" value="Unassembled WGS sequence"/>
</dbReference>
<dbReference type="Proteomes" id="UP000248714">
    <property type="component" value="Unassembled WGS sequence"/>
</dbReference>
<keyword evidence="1" id="KW-0472">Membrane</keyword>